<evidence type="ECO:0000313" key="3">
    <source>
        <dbReference type="Proteomes" id="UP000241107"/>
    </source>
</evidence>
<gene>
    <name evidence="2" type="ORF">C7M61_002878</name>
</gene>
<dbReference type="VEuPathDB" id="FungiDB:C7M61_002878"/>
<comment type="caution">
    <text evidence="2">The sequence shown here is derived from an EMBL/GenBank/DDBJ whole genome shotgun (WGS) entry which is preliminary data.</text>
</comment>
<feature type="coiled-coil region" evidence="1">
    <location>
        <begin position="67"/>
        <end position="94"/>
    </location>
</feature>
<proteinExistence type="predicted"/>
<name>A0A2P7YQS0_9ASCO</name>
<dbReference type="EMBL" id="PYFQ01000006">
    <property type="protein sequence ID" value="PSK38318.1"/>
    <property type="molecule type" value="Genomic_DNA"/>
</dbReference>
<dbReference type="Proteomes" id="UP000241107">
    <property type="component" value="Unassembled WGS sequence"/>
</dbReference>
<protein>
    <submittedName>
        <fullName evidence="2">Uncharacterized protein</fullName>
    </submittedName>
</protein>
<keyword evidence="3" id="KW-1185">Reference proteome</keyword>
<dbReference type="GeneID" id="36566267"/>
<evidence type="ECO:0000313" key="2">
    <source>
        <dbReference type="EMBL" id="PSK38318.1"/>
    </source>
</evidence>
<evidence type="ECO:0000256" key="1">
    <source>
        <dbReference type="SAM" id="Coils"/>
    </source>
</evidence>
<accession>A0A2P7YQS0</accession>
<organism evidence="2 3">
    <name type="scientific">Candidozyma pseudohaemuli</name>
    <dbReference type="NCBI Taxonomy" id="418784"/>
    <lineage>
        <taxon>Eukaryota</taxon>
        <taxon>Fungi</taxon>
        <taxon>Dikarya</taxon>
        <taxon>Ascomycota</taxon>
        <taxon>Saccharomycotina</taxon>
        <taxon>Pichiomycetes</taxon>
        <taxon>Metschnikowiaceae</taxon>
        <taxon>Candidozyma</taxon>
    </lineage>
</organism>
<sequence>MSESDGDFHPIELAAHLLLLGPLDSLNENFLQLHRLQHVLLTRLKMISERLDKIESGYGEGIAGNDVAAAQQQIKAVKNKLQEAQKRLLVVEKRVGSLER</sequence>
<dbReference type="OrthoDB" id="3989460at2759"/>
<keyword evidence="1" id="KW-0175">Coiled coil</keyword>
<dbReference type="RefSeq" id="XP_024713643.1">
    <property type="nucleotide sequence ID" value="XM_024858237.1"/>
</dbReference>
<dbReference type="AlphaFoldDB" id="A0A2P7YQS0"/>
<reference evidence="2 3" key="1">
    <citation type="submission" date="2018-03" db="EMBL/GenBank/DDBJ databases">
        <title>Candida pseudohaemulonii genome assembly and annotation.</title>
        <authorList>
            <person name="Munoz J.F."/>
            <person name="Gade L.G."/>
            <person name="Chow N.A."/>
            <person name="Litvintseva A.P."/>
            <person name="Loparev V.N."/>
            <person name="Cuomo C.A."/>
        </authorList>
    </citation>
    <scope>NUCLEOTIDE SEQUENCE [LARGE SCALE GENOMIC DNA]</scope>
    <source>
        <strain evidence="2 3">B12108</strain>
    </source>
</reference>